<protein>
    <submittedName>
        <fullName evidence="8">Dihydroxyacetone kinase subunit DhaK</fullName>
        <ecNumber evidence="8">2.7.1.121</ecNumber>
    </submittedName>
</protein>
<evidence type="ECO:0000259" key="6">
    <source>
        <dbReference type="PROSITE" id="PS51480"/>
    </source>
</evidence>
<keyword evidence="1 8" id="KW-0808">Transferase</keyword>
<keyword evidence="9" id="KW-1185">Reference proteome</keyword>
<dbReference type="InterPro" id="IPR004006">
    <property type="entry name" value="DhaK_dom"/>
</dbReference>
<dbReference type="InterPro" id="IPR004007">
    <property type="entry name" value="DhaL_dom"/>
</dbReference>
<proteinExistence type="predicted"/>
<comment type="caution">
    <text evidence="8">The sequence shown here is derived from an EMBL/GenBank/DDBJ whole genome shotgun (WGS) entry which is preliminary data.</text>
</comment>
<organism evidence="8 9">
    <name type="scientific">Nesterenkonia aerolata</name>
    <dbReference type="NCBI Taxonomy" id="3074079"/>
    <lineage>
        <taxon>Bacteria</taxon>
        <taxon>Bacillati</taxon>
        <taxon>Actinomycetota</taxon>
        <taxon>Actinomycetes</taxon>
        <taxon>Micrococcales</taxon>
        <taxon>Micrococcaceae</taxon>
        <taxon>Nesterenkonia</taxon>
    </lineage>
</organism>
<dbReference type="PROSITE" id="PS51481">
    <property type="entry name" value="DHAK"/>
    <property type="match status" value="1"/>
</dbReference>
<dbReference type="PANTHER" id="PTHR28629">
    <property type="entry name" value="TRIOKINASE/FMN CYCLASE"/>
    <property type="match status" value="1"/>
</dbReference>
<keyword evidence="3 8" id="KW-0418">Kinase</keyword>
<dbReference type="Gene3D" id="1.25.40.340">
    <property type="match status" value="1"/>
</dbReference>
<accession>A0ABU2DR93</accession>
<evidence type="ECO:0000313" key="8">
    <source>
        <dbReference type="EMBL" id="MDR8018951.1"/>
    </source>
</evidence>
<dbReference type="SUPFAM" id="SSF82549">
    <property type="entry name" value="DAK1/DegV-like"/>
    <property type="match status" value="1"/>
</dbReference>
<keyword evidence="2" id="KW-0547">Nucleotide-binding</keyword>
<dbReference type="Proteomes" id="UP001251870">
    <property type="component" value="Unassembled WGS sequence"/>
</dbReference>
<evidence type="ECO:0000256" key="5">
    <source>
        <dbReference type="SAM" id="MobiDB-lite"/>
    </source>
</evidence>
<dbReference type="PROSITE" id="PS51480">
    <property type="entry name" value="DHAL"/>
    <property type="match status" value="1"/>
</dbReference>
<dbReference type="SMART" id="SM01120">
    <property type="entry name" value="Dak2"/>
    <property type="match status" value="1"/>
</dbReference>
<dbReference type="EMBL" id="JAVKGR010000004">
    <property type="protein sequence ID" value="MDR8018951.1"/>
    <property type="molecule type" value="Genomic_DNA"/>
</dbReference>
<sequence length="565" mass="56724">MAFYNSRETLVDDMLSALLQTTELEHLATSEGTAVVIRAGHEPGTDPGDDQVAVISGGGSGHEPAHVGFIGEGMLTAAVPGSLFASPPVSAVLEAIRSVTGPAGCLLIIKNYTGDRLNFGLAAERARQEGYAVETVLVSDDVALPEIDQPRGLAGTVLVHKTAGHLAASGASLEEVASGARRVAQSLSTIGLSLRAARLPGASTDTSRGAELGLGIHNEPGAQPVEVQGASDAVAAVLSAVAPETIDEGSGLVVLLNDLGGCSPQEGLVLAHEVIRQLGQQRISRFIGPVRAMSSLDMHGFSVTLAPARPDLLEAVDAPSSAPAWVPAVALTPPRRRSGGGQSPETPDESRSEGPGEDSDGNSVWQVSTDGRLEAAADNACAALIAAQEELDELDRVAGDADAGTTFSAGAASVSALLQDGGLGFADPAAGLARMARALETGMGGSSGVLLAILATAASRALAEGSSGAEALGAGIASMQHHGGASEGDRTMLDALIPAHRVLASGGGLTEAADAAAQGARGTAELEAKAGRAAYVPGYKARDTQDAGAVAIAKLFRALSDSLEG</sequence>
<evidence type="ECO:0000256" key="1">
    <source>
        <dbReference type="ARBA" id="ARBA00022679"/>
    </source>
</evidence>
<evidence type="ECO:0000256" key="3">
    <source>
        <dbReference type="ARBA" id="ARBA00022777"/>
    </source>
</evidence>
<dbReference type="PANTHER" id="PTHR28629:SF4">
    <property type="entry name" value="TRIOKINASE_FMN CYCLASE"/>
    <property type="match status" value="1"/>
</dbReference>
<reference evidence="8 9" key="1">
    <citation type="submission" date="2023-09" db="EMBL/GenBank/DDBJ databases">
        <title>Description of three actinobacteria isolated from air of manufacturing shop in a pharmaceutical factory.</title>
        <authorList>
            <person name="Zhang D.-F."/>
        </authorList>
    </citation>
    <scope>NUCLEOTIDE SEQUENCE [LARGE SCALE GENOMIC DNA]</scope>
    <source>
        <strain evidence="8 9">LY-0111</strain>
    </source>
</reference>
<dbReference type="RefSeq" id="WP_310547949.1">
    <property type="nucleotide sequence ID" value="NZ_JAVKGR010000004.1"/>
</dbReference>
<feature type="region of interest" description="Disordered" evidence="5">
    <location>
        <begin position="329"/>
        <end position="365"/>
    </location>
</feature>
<dbReference type="InterPro" id="IPR036117">
    <property type="entry name" value="DhaL_dom_sf"/>
</dbReference>
<evidence type="ECO:0000313" key="9">
    <source>
        <dbReference type="Proteomes" id="UP001251870"/>
    </source>
</evidence>
<dbReference type="Pfam" id="PF02734">
    <property type="entry name" value="Dak2"/>
    <property type="match status" value="1"/>
</dbReference>
<keyword evidence="4" id="KW-0067">ATP-binding</keyword>
<dbReference type="InterPro" id="IPR050861">
    <property type="entry name" value="Dihydroxyacetone_Kinase"/>
</dbReference>
<evidence type="ECO:0000259" key="7">
    <source>
        <dbReference type="PROSITE" id="PS51481"/>
    </source>
</evidence>
<feature type="domain" description="DhaK" evidence="7">
    <location>
        <begin position="6"/>
        <end position="325"/>
    </location>
</feature>
<evidence type="ECO:0000256" key="2">
    <source>
        <dbReference type="ARBA" id="ARBA00022741"/>
    </source>
</evidence>
<dbReference type="Gene3D" id="3.40.50.10440">
    <property type="entry name" value="Dihydroxyacetone kinase, domain 1"/>
    <property type="match status" value="1"/>
</dbReference>
<dbReference type="SUPFAM" id="SSF101473">
    <property type="entry name" value="DhaL-like"/>
    <property type="match status" value="1"/>
</dbReference>
<gene>
    <name evidence="8" type="ORF">RIL96_05160</name>
</gene>
<dbReference type="GO" id="GO:0047324">
    <property type="term" value="F:phosphoenolpyruvate-glycerone phosphotransferase activity"/>
    <property type="evidence" value="ECO:0007669"/>
    <property type="project" value="UniProtKB-EC"/>
</dbReference>
<dbReference type="Pfam" id="PF02733">
    <property type="entry name" value="Dak1"/>
    <property type="match status" value="1"/>
</dbReference>
<name>A0ABU2DR93_9MICC</name>
<evidence type="ECO:0000256" key="4">
    <source>
        <dbReference type="ARBA" id="ARBA00022840"/>
    </source>
</evidence>
<feature type="domain" description="DhaL" evidence="6">
    <location>
        <begin position="371"/>
        <end position="561"/>
    </location>
</feature>
<dbReference type="EC" id="2.7.1.121" evidence="8"/>
<dbReference type="Gene3D" id="3.30.1180.20">
    <property type="entry name" value="Dihydroxyacetone kinase, domain 2"/>
    <property type="match status" value="1"/>
</dbReference>